<keyword evidence="1" id="KW-0229">DNA integration</keyword>
<dbReference type="Pfam" id="PF13408">
    <property type="entry name" value="Zn_ribbon_recom"/>
    <property type="match status" value="1"/>
</dbReference>
<feature type="coiled-coil region" evidence="5">
    <location>
        <begin position="378"/>
        <end position="437"/>
    </location>
</feature>
<feature type="active site" description="O-(5'-phospho-DNA)-serine intermediate" evidence="4">
    <location>
        <position position="22"/>
    </location>
</feature>
<dbReference type="InterPro" id="IPR050639">
    <property type="entry name" value="SSR_resolvase"/>
</dbReference>
<dbReference type="InterPro" id="IPR036162">
    <property type="entry name" value="Resolvase-like_N_sf"/>
</dbReference>
<dbReference type="InterPro" id="IPR011109">
    <property type="entry name" value="DNA_bind_recombinase_dom"/>
</dbReference>
<evidence type="ECO:0000256" key="4">
    <source>
        <dbReference type="PROSITE-ProRule" id="PRU10137"/>
    </source>
</evidence>
<evidence type="ECO:0000259" key="6">
    <source>
        <dbReference type="SMART" id="SM00857"/>
    </source>
</evidence>
<comment type="caution">
    <text evidence="7">The sequence shown here is derived from an EMBL/GenBank/DDBJ whole genome shotgun (WGS) entry which is preliminary data.</text>
</comment>
<dbReference type="PANTHER" id="PTHR30461">
    <property type="entry name" value="DNA-INVERTASE FROM LAMBDOID PROPHAGE"/>
    <property type="match status" value="1"/>
</dbReference>
<dbReference type="Pfam" id="PF00239">
    <property type="entry name" value="Resolvase"/>
    <property type="match status" value="1"/>
</dbReference>
<keyword evidence="3" id="KW-0233">DNA recombination</keyword>
<dbReference type="Proteomes" id="UP001600894">
    <property type="component" value="Unassembled WGS sequence"/>
</dbReference>
<dbReference type="EMBL" id="BAABXL010000001">
    <property type="protein sequence ID" value="GAA6267788.1"/>
    <property type="molecule type" value="Genomic_DNA"/>
</dbReference>
<reference evidence="7 8" key="1">
    <citation type="submission" date="2024-04" db="EMBL/GenBank/DDBJ databases">
        <title>Defined microbial consortia suppress multidrug-resistant proinflammatory Enterobacteriaceae via ecological control.</title>
        <authorList>
            <person name="Furuichi M."/>
            <person name="Kawaguchi T."/>
            <person name="Pust M."/>
            <person name="Yasuma K."/>
            <person name="Plichta D."/>
            <person name="Hasegawa N."/>
            <person name="Ohya T."/>
            <person name="Bhattarai S."/>
            <person name="Sasajima S."/>
            <person name="Aoto Y."/>
            <person name="Tuganbaev T."/>
            <person name="Yaginuma M."/>
            <person name="Ueda M."/>
            <person name="Okahashi N."/>
            <person name="Amafuji K."/>
            <person name="Kiridooshi Y."/>
            <person name="Sugita K."/>
            <person name="Strazar M."/>
            <person name="Skelly A."/>
            <person name="Suda W."/>
            <person name="Hattori M."/>
            <person name="Nakamoto N."/>
            <person name="Caballero S."/>
            <person name="Norman J."/>
            <person name="Olle B."/>
            <person name="Tanoue T."/>
            <person name="Arita M."/>
            <person name="Bucci V."/>
            <person name="Atarashi K."/>
            <person name="Xavier R."/>
            <person name="Honda K."/>
        </authorList>
    </citation>
    <scope>NUCLEOTIDE SEQUENCE [LARGE SCALE GENOMIC DNA]</scope>
    <source>
        <strain evidence="8">f13</strain>
    </source>
</reference>
<gene>
    <name evidence="7" type="ORF">F130042H8_08480</name>
</gene>
<name>A0ABQ0AUT7_9FIRM</name>
<keyword evidence="5" id="KW-0175">Coiled coil</keyword>
<evidence type="ECO:0000256" key="2">
    <source>
        <dbReference type="ARBA" id="ARBA00023125"/>
    </source>
</evidence>
<dbReference type="InterPro" id="IPR038109">
    <property type="entry name" value="DNA_bind_recomb_sf"/>
</dbReference>
<dbReference type="PROSITE" id="PS00397">
    <property type="entry name" value="RECOMBINASES_1"/>
    <property type="match status" value="1"/>
</dbReference>
<protein>
    <recommendedName>
        <fullName evidence="6">Resolvase/invertase-type recombinase catalytic domain-containing protein</fullName>
    </recommendedName>
</protein>
<proteinExistence type="predicted"/>
<evidence type="ECO:0000256" key="1">
    <source>
        <dbReference type="ARBA" id="ARBA00022908"/>
    </source>
</evidence>
<evidence type="ECO:0000256" key="3">
    <source>
        <dbReference type="ARBA" id="ARBA00023172"/>
    </source>
</evidence>
<dbReference type="PANTHER" id="PTHR30461:SF23">
    <property type="entry name" value="DNA RECOMBINASE-RELATED"/>
    <property type="match status" value="1"/>
</dbReference>
<dbReference type="Pfam" id="PF07508">
    <property type="entry name" value="Recombinase"/>
    <property type="match status" value="1"/>
</dbReference>
<dbReference type="SUPFAM" id="SSF53041">
    <property type="entry name" value="Resolvase-like"/>
    <property type="match status" value="1"/>
</dbReference>
<keyword evidence="8" id="KW-1185">Reference proteome</keyword>
<evidence type="ECO:0000313" key="8">
    <source>
        <dbReference type="Proteomes" id="UP001600894"/>
    </source>
</evidence>
<evidence type="ECO:0000313" key="7">
    <source>
        <dbReference type="EMBL" id="GAA6267788.1"/>
    </source>
</evidence>
<dbReference type="InterPro" id="IPR025827">
    <property type="entry name" value="Zn_ribbon_recom_dom"/>
</dbReference>
<sequence length="492" mass="56553">MPPLSTSNSQTLEIGAAYIRVSTDDQTELSPDAQLRVILDAAKADGFVIPKEYIFEEKKGISGRKADNRPEFQRMIAIAKSQKPAPFKRLYLWKFSRFARNQEESTFYKGILRKKCGIEIKSISEPIMDGMFGRLIETIIEWFDEYYSFNLSGEVMRGMTEKALREGYQTSPSLGYKAAGEGKPFLIDEMTYPIVEYIFRTYHDGRDMTATARAANAMGYRTRHGNLFDRRAVYRILTNRFYNGEVVWNGITFQGSHETRPAVTSIYENVQNRITSEYRPLKRREASANAHWLSGLLTCSVCGSSLGFNRSNNQKKRPDFFQCWKYAKGIHPGSCCVSARIAEQTVLSSLENAMGQNYLEYEYIPKTAVETNGEELALKEALDRIAIKEQRIREAYENEIDTLEEYKQNKIRLNVEREQLTAALEQLRQKIQQSTSAPPSQAEVMARVSCVYQVLSDQEVDNETKANALRAICKQIVFDRETRRFIFYYYTS</sequence>
<dbReference type="InterPro" id="IPR006118">
    <property type="entry name" value="Recombinase_CS"/>
</dbReference>
<organism evidence="7 8">
    <name type="scientific">Enterocloster alcoholdehydrogenati</name>
    <dbReference type="NCBI Taxonomy" id="2547410"/>
    <lineage>
        <taxon>Bacteria</taxon>
        <taxon>Bacillati</taxon>
        <taxon>Bacillota</taxon>
        <taxon>Clostridia</taxon>
        <taxon>Lachnospirales</taxon>
        <taxon>Lachnospiraceae</taxon>
        <taxon>Enterocloster</taxon>
    </lineage>
</organism>
<dbReference type="Gene3D" id="3.40.50.1390">
    <property type="entry name" value="Resolvase, N-terminal catalytic domain"/>
    <property type="match status" value="1"/>
</dbReference>
<dbReference type="CDD" id="cd00338">
    <property type="entry name" value="Ser_Recombinase"/>
    <property type="match status" value="1"/>
</dbReference>
<keyword evidence="2" id="KW-0238">DNA-binding</keyword>
<evidence type="ECO:0000256" key="5">
    <source>
        <dbReference type="SAM" id="Coils"/>
    </source>
</evidence>
<dbReference type="InterPro" id="IPR006119">
    <property type="entry name" value="Resolv_N"/>
</dbReference>
<dbReference type="Gene3D" id="3.90.1750.20">
    <property type="entry name" value="Putative Large Serine Recombinase, Chain B, Domain 2"/>
    <property type="match status" value="1"/>
</dbReference>
<dbReference type="RefSeq" id="WP_390469350.1">
    <property type="nucleotide sequence ID" value="NZ_BAABXL010000001.1"/>
</dbReference>
<accession>A0ABQ0AUT7</accession>
<dbReference type="SMART" id="SM00857">
    <property type="entry name" value="Resolvase"/>
    <property type="match status" value="1"/>
</dbReference>
<feature type="domain" description="Resolvase/invertase-type recombinase catalytic" evidence="6">
    <location>
        <begin position="15"/>
        <end position="168"/>
    </location>
</feature>